<dbReference type="InterPro" id="IPR001322">
    <property type="entry name" value="Lamin_tail_dom"/>
</dbReference>
<dbReference type="Pfam" id="PF13585">
    <property type="entry name" value="CHU_C"/>
    <property type="match status" value="1"/>
</dbReference>
<proteinExistence type="predicted"/>
<evidence type="ECO:0000313" key="3">
    <source>
        <dbReference type="EMBL" id="MFC5196117.1"/>
    </source>
</evidence>
<sequence length="1056" mass="113533">MKQPKLFPFFFCLLFISKCSFALINVNYSNTESRYNNPCPEPVISDFSPTSGPENTLITINGSNFNNAVDVSFNGVTAAFTIINNNQITVFAASALNTSATISITSSGGCVGNSTTDFAFIQPNCVDTGDIYISEIYDAFSGSYAVIELYNPTSTPIVLDGVYIIDRYGNIGDPTPSHTYAMLGTIAPLDTYIILLGSGSDCPALVADFTVGTGINDNDEFKLLKNGTVIDVVEAPNERGYSIVRNADAVVPNNTFVPSDWVTDLNETCTNLGSHTADPITTTTIPVITQPDWQTICENENASFTVSVATGTYTYQWKVLNSSGAWVNVVNNATYSGATTNTLSLNNVPISFNNNQYYCEMTSATCNLVTDAAHLFVSNPAVDTISNQTVCDSYVLPTLTNGSYFTGSNGTGTTLIAGQTITTSQTIYIYNESGTAPNICSNESSFLVTIVGSPPVDIATNQIACTEYILPTLTNGNYYTSPNGMGTLLNSGESILTTQTIYIYAEAGTAPNICSNESSFTVTITSNPPVDNLSDQTVCTDFTLPSLTNGMYYTGTNGTGIMLNAGETISTTQTIFIYNEIGTAPNTCSNESSFTITISGTPPVDTISDYTGCSGYTLPTLTHGTYYTGTNGTGTMLNVGETISTTQTIYIYNEIGTAPNTCSNESSFTVTISGAPLVDTIADQNVCTDYVLPTLVNGNYFTGTNGTGTMLNSTQVISTTQTIYIYNESGTAPNICTNESSFIVTIVGTPPVDILTNQTDCTEYILPTLSNGNYYTGTNGTGTMLNAGETISTTQTIYVYNEIGTAPNTCSNESSFMVTISGAPLVDTLANQDVCTDYTLPTLVNGSYFTETNGTGTPLFAGETISATQTIFIYNESGAAPNTCSNESSFTITIFPSMDFVLTENNLQIHENTVNVVMTNTSISYEYAIDNGSFQSSPLFSGLSNGTHTLYVQDINGCVLKSIQFEIETAVSIHIPLFFTPNNDGENDVWQITDTQNTIKEIYVYDRYGKLLKQIPLQSKSWDGLYRGYPKESNDYWYVITLRTGEQLNGHFTLKR</sequence>
<organism evidence="3 4">
    <name type="scientific">Bizionia hallyeonensis</name>
    <dbReference type="NCBI Taxonomy" id="1123757"/>
    <lineage>
        <taxon>Bacteria</taxon>
        <taxon>Pseudomonadati</taxon>
        <taxon>Bacteroidota</taxon>
        <taxon>Flavobacteriia</taxon>
        <taxon>Flavobacteriales</taxon>
        <taxon>Flavobacteriaceae</taxon>
        <taxon>Bizionia</taxon>
    </lineage>
</organism>
<dbReference type="RefSeq" id="WP_376861355.1">
    <property type="nucleotide sequence ID" value="NZ_JBHSLA010000005.1"/>
</dbReference>
<comment type="caution">
    <text evidence="3">The sequence shown here is derived from an EMBL/GenBank/DDBJ whole genome shotgun (WGS) entry which is preliminary data.</text>
</comment>
<name>A0ABW0C818_9FLAO</name>
<evidence type="ECO:0000256" key="1">
    <source>
        <dbReference type="SAM" id="SignalP"/>
    </source>
</evidence>
<gene>
    <name evidence="3" type="ORF">ACFPH8_12310</name>
</gene>
<reference evidence="4" key="1">
    <citation type="journal article" date="2019" name="Int. J. Syst. Evol. Microbiol.">
        <title>The Global Catalogue of Microorganisms (GCM) 10K type strain sequencing project: providing services to taxonomists for standard genome sequencing and annotation.</title>
        <authorList>
            <consortium name="The Broad Institute Genomics Platform"/>
            <consortium name="The Broad Institute Genome Sequencing Center for Infectious Disease"/>
            <person name="Wu L."/>
            <person name="Ma J."/>
        </authorList>
    </citation>
    <scope>NUCLEOTIDE SEQUENCE [LARGE SCALE GENOMIC DNA]</scope>
    <source>
        <strain evidence="4">JCM 17978</strain>
    </source>
</reference>
<keyword evidence="1" id="KW-0732">Signal</keyword>
<evidence type="ECO:0000313" key="4">
    <source>
        <dbReference type="Proteomes" id="UP001596162"/>
    </source>
</evidence>
<dbReference type="EMBL" id="JBHSLA010000005">
    <property type="protein sequence ID" value="MFC5196117.1"/>
    <property type="molecule type" value="Genomic_DNA"/>
</dbReference>
<dbReference type="Proteomes" id="UP001596162">
    <property type="component" value="Unassembled WGS sequence"/>
</dbReference>
<dbReference type="InterPro" id="IPR026341">
    <property type="entry name" value="T9SS_type_B"/>
</dbReference>
<feature type="domain" description="LTD" evidence="2">
    <location>
        <begin position="128"/>
        <end position="234"/>
    </location>
</feature>
<dbReference type="NCBIfam" id="TIGR04131">
    <property type="entry name" value="Bac_Flav_CTERM"/>
    <property type="match status" value="1"/>
</dbReference>
<dbReference type="InterPro" id="IPR014756">
    <property type="entry name" value="Ig_E-set"/>
</dbReference>
<evidence type="ECO:0000259" key="2">
    <source>
        <dbReference type="Pfam" id="PF00932"/>
    </source>
</evidence>
<protein>
    <submittedName>
        <fullName evidence="3">T9SS type B sorting domain-containing protein</fullName>
    </submittedName>
</protein>
<accession>A0ABW0C818</accession>
<feature type="signal peptide" evidence="1">
    <location>
        <begin position="1"/>
        <end position="22"/>
    </location>
</feature>
<keyword evidence="4" id="KW-1185">Reference proteome</keyword>
<dbReference type="InterPro" id="IPR013783">
    <property type="entry name" value="Ig-like_fold"/>
</dbReference>
<dbReference type="CDD" id="cd00603">
    <property type="entry name" value="IPT_PCSR"/>
    <property type="match status" value="1"/>
</dbReference>
<dbReference type="SUPFAM" id="SSF81296">
    <property type="entry name" value="E set domains"/>
    <property type="match status" value="1"/>
</dbReference>
<feature type="chain" id="PRO_5047382170" evidence="1">
    <location>
        <begin position="23"/>
        <end position="1056"/>
    </location>
</feature>
<dbReference type="Pfam" id="PF00932">
    <property type="entry name" value="LTD"/>
    <property type="match status" value="1"/>
</dbReference>
<dbReference type="Gene3D" id="2.60.40.10">
    <property type="entry name" value="Immunoglobulins"/>
    <property type="match status" value="1"/>
</dbReference>